<dbReference type="RefSeq" id="WP_193081914.1">
    <property type="nucleotide sequence ID" value="NZ_CP045201.1"/>
</dbReference>
<dbReference type="GO" id="GO:0001522">
    <property type="term" value="P:pseudouridine synthesis"/>
    <property type="evidence" value="ECO:0007669"/>
    <property type="project" value="InterPro"/>
</dbReference>
<name>A0A7L9WIJ4_9RHOB</name>
<evidence type="ECO:0000313" key="6">
    <source>
        <dbReference type="Proteomes" id="UP000594118"/>
    </source>
</evidence>
<dbReference type="InterPro" id="IPR000748">
    <property type="entry name" value="PsdUridine_synth_RsuA/RluB/E/F"/>
</dbReference>
<comment type="similarity">
    <text evidence="1 3">Belongs to the pseudouridine synthase RsuA family.</text>
</comment>
<dbReference type="GO" id="GO:0003723">
    <property type="term" value="F:RNA binding"/>
    <property type="evidence" value="ECO:0007669"/>
    <property type="project" value="InterPro"/>
</dbReference>
<protein>
    <recommendedName>
        <fullName evidence="3">Pseudouridine synthase</fullName>
        <ecNumber evidence="3">5.4.99.-</ecNumber>
    </recommendedName>
</protein>
<dbReference type="GO" id="GO:0009982">
    <property type="term" value="F:pseudouridine synthase activity"/>
    <property type="evidence" value="ECO:0007669"/>
    <property type="project" value="InterPro"/>
</dbReference>
<evidence type="ECO:0000256" key="3">
    <source>
        <dbReference type="RuleBase" id="RU003887"/>
    </source>
</evidence>
<accession>A0A7L9WIJ4</accession>
<keyword evidence="6" id="KW-1185">Reference proteome</keyword>
<dbReference type="InterPro" id="IPR042092">
    <property type="entry name" value="PsdUridine_s_RsuA/RluB/E/F_cat"/>
</dbReference>
<dbReference type="PANTHER" id="PTHR47683:SF2">
    <property type="entry name" value="RNA-BINDING S4 DOMAIN-CONTAINING PROTEIN"/>
    <property type="match status" value="1"/>
</dbReference>
<evidence type="ECO:0000256" key="1">
    <source>
        <dbReference type="ARBA" id="ARBA00008348"/>
    </source>
</evidence>
<proteinExistence type="inferred from homology"/>
<keyword evidence="2 3" id="KW-0413">Isomerase</keyword>
<dbReference type="KEGG" id="pshq:F3W81_01590"/>
<dbReference type="InterPro" id="IPR020103">
    <property type="entry name" value="PsdUridine_synth_cat_dom_sf"/>
</dbReference>
<feature type="domain" description="Pseudouridine synthase RsuA/RluA-like" evidence="4">
    <location>
        <begin position="5"/>
        <end position="153"/>
    </location>
</feature>
<dbReference type="AlphaFoldDB" id="A0A7L9WIJ4"/>
<organism evidence="5 6">
    <name type="scientific">Pseudooceanicola spongiae</name>
    <dbReference type="NCBI Taxonomy" id="2613965"/>
    <lineage>
        <taxon>Bacteria</taxon>
        <taxon>Pseudomonadati</taxon>
        <taxon>Pseudomonadota</taxon>
        <taxon>Alphaproteobacteria</taxon>
        <taxon>Rhodobacterales</taxon>
        <taxon>Paracoccaceae</taxon>
        <taxon>Pseudooceanicola</taxon>
    </lineage>
</organism>
<dbReference type="Proteomes" id="UP000594118">
    <property type="component" value="Chromosome"/>
</dbReference>
<dbReference type="EMBL" id="CP045201">
    <property type="protein sequence ID" value="QOL79634.1"/>
    <property type="molecule type" value="Genomic_DNA"/>
</dbReference>
<evidence type="ECO:0000256" key="2">
    <source>
        <dbReference type="ARBA" id="ARBA00023235"/>
    </source>
</evidence>
<dbReference type="SUPFAM" id="SSF55120">
    <property type="entry name" value="Pseudouridine synthase"/>
    <property type="match status" value="1"/>
</dbReference>
<dbReference type="GO" id="GO:0006364">
    <property type="term" value="P:rRNA processing"/>
    <property type="evidence" value="ECO:0007669"/>
    <property type="project" value="UniProtKB-ARBA"/>
</dbReference>
<dbReference type="EC" id="5.4.99.-" evidence="3"/>
<dbReference type="InterPro" id="IPR006145">
    <property type="entry name" value="PsdUridine_synth_RsuA/RluA"/>
</dbReference>
<dbReference type="Gene3D" id="3.30.70.580">
    <property type="entry name" value="Pseudouridine synthase I, catalytic domain, N-terminal subdomain"/>
    <property type="match status" value="1"/>
</dbReference>
<dbReference type="InterPro" id="IPR020094">
    <property type="entry name" value="TruA/RsuA/RluB/E/F_N"/>
</dbReference>
<dbReference type="NCBIfam" id="TIGR00093">
    <property type="entry name" value="pseudouridine synthase"/>
    <property type="match status" value="1"/>
</dbReference>
<gene>
    <name evidence="5" type="ORF">F3W81_01590</name>
</gene>
<dbReference type="InterPro" id="IPR018496">
    <property type="entry name" value="PsdUridine_synth_RsuA/RluB_CS"/>
</dbReference>
<sequence>MPRTILFNKPFDTLPQFTDKGTEGTPRPTLSSYIDLPGVYPAGRLDRDSEGLMVLTDDGRLQARIADPKHKLTKLYWVQVEGLPDDAALTALRNGVTLKDGLTRPAVVERIDAPAELWPRDPPIRVRKSIPDCWLSLEISEGRNRQVRRMVAHIGHPCLRLIRAAIGPWSLGDLAPGSWRDAPDLPLRPARR</sequence>
<evidence type="ECO:0000259" key="4">
    <source>
        <dbReference type="Pfam" id="PF00849"/>
    </source>
</evidence>
<dbReference type="GO" id="GO:0140098">
    <property type="term" value="F:catalytic activity, acting on RNA"/>
    <property type="evidence" value="ECO:0007669"/>
    <property type="project" value="UniProtKB-ARBA"/>
</dbReference>
<dbReference type="PROSITE" id="PS01149">
    <property type="entry name" value="PSI_RSU"/>
    <property type="match status" value="1"/>
</dbReference>
<dbReference type="Pfam" id="PF00849">
    <property type="entry name" value="PseudoU_synth_2"/>
    <property type="match status" value="1"/>
</dbReference>
<reference evidence="5 6" key="1">
    <citation type="submission" date="2019-10" db="EMBL/GenBank/DDBJ databases">
        <title>Pseudopuniceibacterium sp. HQ09 islated from Antarctica.</title>
        <authorList>
            <person name="Liao L."/>
            <person name="Su S."/>
            <person name="Chen B."/>
            <person name="Yu Y."/>
        </authorList>
    </citation>
    <scope>NUCLEOTIDE SEQUENCE [LARGE SCALE GENOMIC DNA]</scope>
    <source>
        <strain evidence="5 6">HQ09</strain>
    </source>
</reference>
<dbReference type="Gene3D" id="3.30.70.1560">
    <property type="entry name" value="Alpha-L RNA-binding motif"/>
    <property type="match status" value="1"/>
</dbReference>
<dbReference type="InterPro" id="IPR050343">
    <property type="entry name" value="RsuA_PseudoU_synthase"/>
</dbReference>
<dbReference type="PANTHER" id="PTHR47683">
    <property type="entry name" value="PSEUDOURIDINE SYNTHASE FAMILY PROTEIN-RELATED"/>
    <property type="match status" value="1"/>
</dbReference>
<evidence type="ECO:0000313" key="5">
    <source>
        <dbReference type="EMBL" id="QOL79634.1"/>
    </source>
</evidence>